<name>A0A1E5VMN4_9POAL</name>
<sequence length="75" mass="8188">MQLPPSPSGERRQVALRADELRPRHGGAPTITTWELVVADAKEYHASLADVWATKLRAGPPSRARARPPQGRNPA</sequence>
<feature type="compositionally biased region" description="Basic and acidic residues" evidence="1">
    <location>
        <begin position="9"/>
        <end position="23"/>
    </location>
</feature>
<evidence type="ECO:0000313" key="2">
    <source>
        <dbReference type="EMBL" id="OEL26391.1"/>
    </source>
</evidence>
<keyword evidence="3" id="KW-1185">Reference proteome</keyword>
<proteinExistence type="predicted"/>
<organism evidence="2 3">
    <name type="scientific">Dichanthelium oligosanthes</name>
    <dbReference type="NCBI Taxonomy" id="888268"/>
    <lineage>
        <taxon>Eukaryota</taxon>
        <taxon>Viridiplantae</taxon>
        <taxon>Streptophyta</taxon>
        <taxon>Embryophyta</taxon>
        <taxon>Tracheophyta</taxon>
        <taxon>Spermatophyta</taxon>
        <taxon>Magnoliopsida</taxon>
        <taxon>Liliopsida</taxon>
        <taxon>Poales</taxon>
        <taxon>Poaceae</taxon>
        <taxon>PACMAD clade</taxon>
        <taxon>Panicoideae</taxon>
        <taxon>Panicodae</taxon>
        <taxon>Paniceae</taxon>
        <taxon>Dichantheliinae</taxon>
        <taxon>Dichanthelium</taxon>
    </lineage>
</organism>
<dbReference type="Proteomes" id="UP000095767">
    <property type="component" value="Unassembled WGS sequence"/>
</dbReference>
<gene>
    <name evidence="2" type="ORF">BAE44_0012592</name>
</gene>
<evidence type="ECO:0000313" key="3">
    <source>
        <dbReference type="Proteomes" id="UP000095767"/>
    </source>
</evidence>
<protein>
    <submittedName>
        <fullName evidence="2">Uncharacterized protein</fullName>
    </submittedName>
</protein>
<comment type="caution">
    <text evidence="2">The sequence shown here is derived from an EMBL/GenBank/DDBJ whole genome shotgun (WGS) entry which is preliminary data.</text>
</comment>
<evidence type="ECO:0000256" key="1">
    <source>
        <dbReference type="SAM" id="MobiDB-lite"/>
    </source>
</evidence>
<reference evidence="2 3" key="1">
    <citation type="submission" date="2016-09" db="EMBL/GenBank/DDBJ databases">
        <title>The draft genome of Dichanthelium oligosanthes: A C3 panicoid grass species.</title>
        <authorList>
            <person name="Studer A.J."/>
            <person name="Schnable J.C."/>
            <person name="Brutnell T.P."/>
        </authorList>
    </citation>
    <scope>NUCLEOTIDE SEQUENCE [LARGE SCALE GENOMIC DNA]</scope>
    <source>
        <strain evidence="3">cv. Kellogg 1175</strain>
        <tissue evidence="2">Leaf</tissue>
    </source>
</reference>
<dbReference type="EMBL" id="LWDX02034737">
    <property type="protein sequence ID" value="OEL26391.1"/>
    <property type="molecule type" value="Genomic_DNA"/>
</dbReference>
<accession>A0A1E5VMN4</accession>
<dbReference type="AlphaFoldDB" id="A0A1E5VMN4"/>
<feature type="region of interest" description="Disordered" evidence="1">
    <location>
        <begin position="1"/>
        <end position="28"/>
    </location>
</feature>